<dbReference type="OrthoDB" id="1922291at2759"/>
<proteinExistence type="predicted"/>
<keyword evidence="2" id="KW-1185">Reference proteome</keyword>
<evidence type="ECO:0008006" key="3">
    <source>
        <dbReference type="Google" id="ProtNLM"/>
    </source>
</evidence>
<dbReference type="AlphaFoldDB" id="A0A6A4M0J1"/>
<sequence>MKVHPVPKKRNITLRYDTASTLSESASLSLRQKKLRRLPHIFAKVLELPFHSNADVFVEETADCFRFVAVTDDEILREGIRAHPVEIYPGVTKVVIRGAGFLEFSVGELELDVWRFRLPASTRPELATAGYDDGELVVTVPKDVNFIGSDVEDDDDGDQVWGEGNGGGRLLSLQCLAALIAENLAIGHVVKQRAEYDFRKTLLGMKYHECSLTVRPVLYRFYIYWKIGMEAFSPVPVLSLWK</sequence>
<protein>
    <recommendedName>
        <fullName evidence="3">SHSP domain-containing protein</fullName>
    </recommendedName>
</protein>
<dbReference type="PANTHER" id="PTHR33879:SF3">
    <property type="entry name" value="17.6 KDA CLASS II HEAT SHOCK PROTEIN-RELATED"/>
    <property type="match status" value="1"/>
</dbReference>
<organism evidence="1 2">
    <name type="scientific">Rhododendron williamsianum</name>
    <dbReference type="NCBI Taxonomy" id="262921"/>
    <lineage>
        <taxon>Eukaryota</taxon>
        <taxon>Viridiplantae</taxon>
        <taxon>Streptophyta</taxon>
        <taxon>Embryophyta</taxon>
        <taxon>Tracheophyta</taxon>
        <taxon>Spermatophyta</taxon>
        <taxon>Magnoliopsida</taxon>
        <taxon>eudicotyledons</taxon>
        <taxon>Gunneridae</taxon>
        <taxon>Pentapetalae</taxon>
        <taxon>asterids</taxon>
        <taxon>Ericales</taxon>
        <taxon>Ericaceae</taxon>
        <taxon>Ericoideae</taxon>
        <taxon>Rhodoreae</taxon>
        <taxon>Rhododendron</taxon>
    </lineage>
</organism>
<gene>
    <name evidence="1" type="ORF">C3L33_04113</name>
</gene>
<dbReference type="PANTHER" id="PTHR33879">
    <property type="entry name" value="17.6 KDA CLASS II HEAT SHOCK PROTEIN-RELATED"/>
    <property type="match status" value="1"/>
</dbReference>
<feature type="non-terminal residue" evidence="1">
    <location>
        <position position="1"/>
    </location>
</feature>
<evidence type="ECO:0000313" key="2">
    <source>
        <dbReference type="Proteomes" id="UP000428333"/>
    </source>
</evidence>
<dbReference type="EMBL" id="QEFC01000547">
    <property type="protein sequence ID" value="KAE9463965.1"/>
    <property type="molecule type" value="Genomic_DNA"/>
</dbReference>
<reference evidence="1 2" key="1">
    <citation type="journal article" date="2019" name="Genome Biol. Evol.">
        <title>The Rhododendron genome and chromosomal organization provide insight into shared whole-genome duplications across the heath family (Ericaceae).</title>
        <authorList>
            <person name="Soza V.L."/>
            <person name="Lindsley D."/>
            <person name="Waalkes A."/>
            <person name="Ramage E."/>
            <person name="Patwardhan R.P."/>
            <person name="Burton J.N."/>
            <person name="Adey A."/>
            <person name="Kumar A."/>
            <person name="Qiu R."/>
            <person name="Shendure J."/>
            <person name="Hall B."/>
        </authorList>
    </citation>
    <scope>NUCLEOTIDE SEQUENCE [LARGE SCALE GENOMIC DNA]</scope>
    <source>
        <strain evidence="1">RSF 1966-606</strain>
    </source>
</reference>
<comment type="caution">
    <text evidence="1">The sequence shown here is derived from an EMBL/GenBank/DDBJ whole genome shotgun (WGS) entry which is preliminary data.</text>
</comment>
<accession>A0A6A4M0J1</accession>
<name>A0A6A4M0J1_9ERIC</name>
<dbReference type="Proteomes" id="UP000428333">
    <property type="component" value="Linkage Group LG03"/>
</dbReference>
<evidence type="ECO:0000313" key="1">
    <source>
        <dbReference type="EMBL" id="KAE9463965.1"/>
    </source>
</evidence>
<dbReference type="CDD" id="cd06464">
    <property type="entry name" value="ACD_sHsps-like"/>
    <property type="match status" value="1"/>
</dbReference>